<dbReference type="EMBL" id="CAUYUJ010002925">
    <property type="protein sequence ID" value="CAK0803018.1"/>
    <property type="molecule type" value="Genomic_DNA"/>
</dbReference>
<dbReference type="Gene3D" id="3.10.20.90">
    <property type="entry name" value="Phosphatidylinositol 3-kinase Catalytic Subunit, Chain A, domain 1"/>
    <property type="match status" value="1"/>
</dbReference>
<proteinExistence type="predicted"/>
<name>A0ABN9QE86_9DINO</name>
<comment type="caution">
    <text evidence="3">The sequence shown here is derived from an EMBL/GenBank/DDBJ whole genome shotgun (WGS) entry which is preliminary data.</text>
</comment>
<dbReference type="InterPro" id="IPR029071">
    <property type="entry name" value="Ubiquitin-like_domsf"/>
</dbReference>
<evidence type="ECO:0000313" key="4">
    <source>
        <dbReference type="Proteomes" id="UP001189429"/>
    </source>
</evidence>
<keyword evidence="4" id="KW-1185">Reference proteome</keyword>
<dbReference type="Proteomes" id="UP001189429">
    <property type="component" value="Unassembled WGS sequence"/>
</dbReference>
<feature type="domain" description="Ubiquitin-like" evidence="2">
    <location>
        <begin position="190"/>
        <end position="260"/>
    </location>
</feature>
<accession>A0ABN9QE86</accession>
<dbReference type="SMART" id="SM00213">
    <property type="entry name" value="UBQ"/>
    <property type="match status" value="1"/>
</dbReference>
<evidence type="ECO:0000259" key="2">
    <source>
        <dbReference type="PROSITE" id="PS50053"/>
    </source>
</evidence>
<organism evidence="3 4">
    <name type="scientific">Prorocentrum cordatum</name>
    <dbReference type="NCBI Taxonomy" id="2364126"/>
    <lineage>
        <taxon>Eukaryota</taxon>
        <taxon>Sar</taxon>
        <taxon>Alveolata</taxon>
        <taxon>Dinophyceae</taxon>
        <taxon>Prorocentrales</taxon>
        <taxon>Prorocentraceae</taxon>
        <taxon>Prorocentrum</taxon>
    </lineage>
</organism>
<gene>
    <name evidence="3" type="ORF">PCOR1329_LOCUS10340</name>
</gene>
<sequence>MASRVTILRFSPPGVIDVDATPFFESPGKGARNDWDGDIGIRFVACVTFAVTHLGRACAAGGRLREAAAVQLWCAETTRALLAEADVGPSSPVEEAFAFEPLAGRVELQGGQEYRLSQRCRAGMPDLWPDARAEVGAGWHDPVEAAALAEAGQGGPPWAVAYATFVGGAYNFDGGYPSFDDLSGRRVGMVNLKILDGARWWLAVLTLDPAAHISELKAALEEVTGLPPARQRLALGHRALLSAGETLAAAGVGHGALLTLEMLSGTQAVTCAGHTARVWNAEDGSCVCTLEGHEDDVLVAEFSPDSTRVITGGIRGRERQNLERRGERRVLAGARGPLRPGPGRGLQAAAG</sequence>
<evidence type="ECO:0000256" key="1">
    <source>
        <dbReference type="SAM" id="MobiDB-lite"/>
    </source>
</evidence>
<dbReference type="SUPFAM" id="SSF54236">
    <property type="entry name" value="Ubiquitin-like"/>
    <property type="match status" value="1"/>
</dbReference>
<feature type="region of interest" description="Disordered" evidence="1">
    <location>
        <begin position="332"/>
        <end position="351"/>
    </location>
</feature>
<dbReference type="SUPFAM" id="SSF50978">
    <property type="entry name" value="WD40 repeat-like"/>
    <property type="match status" value="1"/>
</dbReference>
<evidence type="ECO:0000313" key="3">
    <source>
        <dbReference type="EMBL" id="CAK0803018.1"/>
    </source>
</evidence>
<protein>
    <recommendedName>
        <fullName evidence="2">Ubiquitin-like domain-containing protein</fullName>
    </recommendedName>
</protein>
<dbReference type="Gene3D" id="2.130.10.10">
    <property type="entry name" value="YVTN repeat-like/Quinoprotein amine dehydrogenase"/>
    <property type="match status" value="1"/>
</dbReference>
<dbReference type="InterPro" id="IPR015943">
    <property type="entry name" value="WD40/YVTN_repeat-like_dom_sf"/>
</dbReference>
<dbReference type="PROSITE" id="PS50053">
    <property type="entry name" value="UBIQUITIN_2"/>
    <property type="match status" value="1"/>
</dbReference>
<reference evidence="3" key="1">
    <citation type="submission" date="2023-10" db="EMBL/GenBank/DDBJ databases">
        <authorList>
            <person name="Chen Y."/>
            <person name="Shah S."/>
            <person name="Dougan E. K."/>
            <person name="Thang M."/>
            <person name="Chan C."/>
        </authorList>
    </citation>
    <scope>NUCLEOTIDE SEQUENCE [LARGE SCALE GENOMIC DNA]</scope>
</reference>
<dbReference type="InterPro" id="IPR000626">
    <property type="entry name" value="Ubiquitin-like_dom"/>
</dbReference>
<dbReference type="InterPro" id="IPR036322">
    <property type="entry name" value="WD40_repeat_dom_sf"/>
</dbReference>